<dbReference type="InterPro" id="IPR042261">
    <property type="entry name" value="Lsr2-like_dimerization"/>
</dbReference>
<feature type="domain" description="Lsr2 DNA-binding" evidence="4">
    <location>
        <begin position="78"/>
        <end position="112"/>
    </location>
</feature>
<dbReference type="Gene3D" id="3.30.60.230">
    <property type="entry name" value="Lsr2, dimerization domain"/>
    <property type="match status" value="1"/>
</dbReference>
<dbReference type="Pfam" id="PF11774">
    <property type="entry name" value="Lsr2"/>
    <property type="match status" value="1"/>
</dbReference>
<dbReference type="Pfam" id="PF23359">
    <property type="entry name" value="Lsr2_DNA-bd"/>
    <property type="match status" value="1"/>
</dbReference>
<gene>
    <name evidence="5" type="ORF">D8Y23_10050</name>
</gene>
<dbReference type="InterPro" id="IPR024412">
    <property type="entry name" value="Lsr2_dim_dom"/>
</dbReference>
<dbReference type="InterPro" id="IPR055370">
    <property type="entry name" value="Lsr2_DNA-bd"/>
</dbReference>
<dbReference type="EMBL" id="RBZY01000032">
    <property type="protein sequence ID" value="RWR18233.1"/>
    <property type="molecule type" value="Genomic_DNA"/>
</dbReference>
<evidence type="ECO:0000313" key="5">
    <source>
        <dbReference type="EMBL" id="RWR18233.1"/>
    </source>
</evidence>
<dbReference type="InterPro" id="IPR036625">
    <property type="entry name" value="E3-bd_dom_sf"/>
</dbReference>
<dbReference type="AlphaFoldDB" id="A0A443JD06"/>
<dbReference type="Gene3D" id="4.10.320.10">
    <property type="entry name" value="E3-binding domain"/>
    <property type="match status" value="1"/>
</dbReference>
<proteinExistence type="predicted"/>
<dbReference type="GO" id="GO:0016746">
    <property type="term" value="F:acyltransferase activity"/>
    <property type="evidence" value="ECO:0007669"/>
    <property type="project" value="InterPro"/>
</dbReference>
<keyword evidence="1" id="KW-0238">DNA-binding</keyword>
<dbReference type="OrthoDB" id="4113332at2"/>
<evidence type="ECO:0000313" key="6">
    <source>
        <dbReference type="Proteomes" id="UP000285970"/>
    </source>
</evidence>
<dbReference type="Proteomes" id="UP000285970">
    <property type="component" value="Unassembled WGS sequence"/>
</dbReference>
<evidence type="ECO:0000259" key="3">
    <source>
        <dbReference type="Pfam" id="PF11774"/>
    </source>
</evidence>
<feature type="compositionally biased region" description="Polar residues" evidence="2">
    <location>
        <begin position="61"/>
        <end position="78"/>
    </location>
</feature>
<accession>A0A443JD06</accession>
<evidence type="ECO:0000256" key="2">
    <source>
        <dbReference type="SAM" id="MobiDB-lite"/>
    </source>
</evidence>
<evidence type="ECO:0000256" key="1">
    <source>
        <dbReference type="ARBA" id="ARBA00023125"/>
    </source>
</evidence>
<reference evidence="5 6" key="1">
    <citation type="journal article" date="2018" name="Front. Microbiol.">
        <title>Novel Insights Into Bacterial Dimethylsulfoniopropionate Catabolism in the East China Sea.</title>
        <authorList>
            <person name="Liu J."/>
            <person name="Liu J."/>
            <person name="Zhang S.H."/>
            <person name="Liang J."/>
            <person name="Lin H."/>
            <person name="Song D."/>
            <person name="Yang G.P."/>
            <person name="Todd J.D."/>
            <person name="Zhang X.H."/>
        </authorList>
    </citation>
    <scope>NUCLEOTIDE SEQUENCE [LARGE SCALE GENOMIC DNA]</scope>
    <source>
        <strain evidence="5 6">ZYFD042</strain>
    </source>
</reference>
<comment type="caution">
    <text evidence="5">The sequence shown here is derived from an EMBL/GenBank/DDBJ whole genome shotgun (WGS) entry which is preliminary data.</text>
</comment>
<evidence type="ECO:0000259" key="4">
    <source>
        <dbReference type="Pfam" id="PF23359"/>
    </source>
</evidence>
<name>A0A443JD06_9MICO</name>
<sequence>MAKKQITQLIDDLDGSILEEGDGVSLRFSLEGRSHEIDLSDANAAKLRDALGPFIAAARPTSGTASPTRSGATRSTGRSADLAAIRAWANENGCTVSSRGRVPQPVIEAYEASH</sequence>
<dbReference type="RefSeq" id="WP_128217998.1">
    <property type="nucleotide sequence ID" value="NZ_RBZY01000032.1"/>
</dbReference>
<organism evidence="5 6">
    <name type="scientific">Microbacterium enclense</name>
    <dbReference type="NCBI Taxonomy" id="993073"/>
    <lineage>
        <taxon>Bacteria</taxon>
        <taxon>Bacillati</taxon>
        <taxon>Actinomycetota</taxon>
        <taxon>Actinomycetes</taxon>
        <taxon>Micrococcales</taxon>
        <taxon>Microbacteriaceae</taxon>
        <taxon>Microbacterium</taxon>
    </lineage>
</organism>
<feature type="domain" description="Lsr2 dimerization" evidence="3">
    <location>
        <begin position="1"/>
        <end position="61"/>
    </location>
</feature>
<dbReference type="GO" id="GO:0003677">
    <property type="term" value="F:DNA binding"/>
    <property type="evidence" value="ECO:0007669"/>
    <property type="project" value="UniProtKB-KW"/>
</dbReference>
<feature type="region of interest" description="Disordered" evidence="2">
    <location>
        <begin position="58"/>
        <end position="78"/>
    </location>
</feature>
<protein>
    <submittedName>
        <fullName evidence="5">Lsr2 family protein</fullName>
    </submittedName>
</protein>